<comment type="caution">
    <text evidence="2">The sequence shown here is derived from an EMBL/GenBank/DDBJ whole genome shotgun (WGS) entry which is preliminary data.</text>
</comment>
<feature type="region of interest" description="Disordered" evidence="1">
    <location>
        <begin position="34"/>
        <end position="53"/>
    </location>
</feature>
<dbReference type="Proteomes" id="UP001175227">
    <property type="component" value="Unassembled WGS sequence"/>
</dbReference>
<proteinExistence type="predicted"/>
<evidence type="ECO:0000256" key="1">
    <source>
        <dbReference type="SAM" id="MobiDB-lite"/>
    </source>
</evidence>
<dbReference type="AlphaFoldDB" id="A0AA39KH14"/>
<organism evidence="2 3">
    <name type="scientific">Armillaria novae-zelandiae</name>
    <dbReference type="NCBI Taxonomy" id="153914"/>
    <lineage>
        <taxon>Eukaryota</taxon>
        <taxon>Fungi</taxon>
        <taxon>Dikarya</taxon>
        <taxon>Basidiomycota</taxon>
        <taxon>Agaricomycotina</taxon>
        <taxon>Agaricomycetes</taxon>
        <taxon>Agaricomycetidae</taxon>
        <taxon>Agaricales</taxon>
        <taxon>Marasmiineae</taxon>
        <taxon>Physalacriaceae</taxon>
        <taxon>Armillaria</taxon>
    </lineage>
</organism>
<feature type="compositionally biased region" description="Polar residues" evidence="1">
    <location>
        <begin position="64"/>
        <end position="79"/>
    </location>
</feature>
<evidence type="ECO:0000313" key="2">
    <source>
        <dbReference type="EMBL" id="KAK0458683.1"/>
    </source>
</evidence>
<sequence length="262" mass="28463">MSEYIRQDSQTPAILTSANALGLTSSPLPIRRGSLTVPEIPGPSASTSSLDVSTVGHCTASTLSLAPHESANTNTSPSITHPGKVDSCQDPSWNWIPSQARSTLTEDERWPSVVQALKGTIRRMRATLASVPSPDAGVQNFLRINLDMADLIEMWSSGHDSDEIYALIQGVDDQYRAMMRRYPTAQSLQRSIASIASDTNDLVTVLSNILSERSTKHAVSDRLIVVTCFLRRVKEEPSPDIPHRVSLPPLTPLDIPIPSGND</sequence>
<evidence type="ECO:0000313" key="3">
    <source>
        <dbReference type="Proteomes" id="UP001175227"/>
    </source>
</evidence>
<feature type="region of interest" description="Disordered" evidence="1">
    <location>
        <begin position="64"/>
        <end position="92"/>
    </location>
</feature>
<gene>
    <name evidence="2" type="ORF">IW261DRAFT_1543409</name>
</gene>
<reference evidence="2" key="1">
    <citation type="submission" date="2023-06" db="EMBL/GenBank/DDBJ databases">
        <authorList>
            <consortium name="Lawrence Berkeley National Laboratory"/>
            <person name="Ahrendt S."/>
            <person name="Sahu N."/>
            <person name="Indic B."/>
            <person name="Wong-Bajracharya J."/>
            <person name="Merenyi Z."/>
            <person name="Ke H.-M."/>
            <person name="Monk M."/>
            <person name="Kocsube S."/>
            <person name="Drula E."/>
            <person name="Lipzen A."/>
            <person name="Balint B."/>
            <person name="Henrissat B."/>
            <person name="Andreopoulos B."/>
            <person name="Martin F.M."/>
            <person name="Harder C.B."/>
            <person name="Rigling D."/>
            <person name="Ford K.L."/>
            <person name="Foster G.D."/>
            <person name="Pangilinan J."/>
            <person name="Papanicolaou A."/>
            <person name="Barry K."/>
            <person name="LaButti K."/>
            <person name="Viragh M."/>
            <person name="Koriabine M."/>
            <person name="Yan M."/>
            <person name="Riley R."/>
            <person name="Champramary S."/>
            <person name="Plett K.L."/>
            <person name="Tsai I.J."/>
            <person name="Slot J."/>
            <person name="Sipos G."/>
            <person name="Plett J."/>
            <person name="Nagy L.G."/>
            <person name="Grigoriev I.V."/>
        </authorList>
    </citation>
    <scope>NUCLEOTIDE SEQUENCE</scope>
    <source>
        <strain evidence="2">ICMP 16352</strain>
    </source>
</reference>
<dbReference type="EMBL" id="JAUEPR010000305">
    <property type="protein sequence ID" value="KAK0458683.1"/>
    <property type="molecule type" value="Genomic_DNA"/>
</dbReference>
<accession>A0AA39KH14</accession>
<keyword evidence="3" id="KW-1185">Reference proteome</keyword>
<protein>
    <submittedName>
        <fullName evidence="2">Uncharacterized protein</fullName>
    </submittedName>
</protein>
<name>A0AA39KH14_9AGAR</name>